<evidence type="ECO:0000313" key="3">
    <source>
        <dbReference type="EMBL" id="SFW32860.1"/>
    </source>
</evidence>
<proteinExistence type="predicted"/>
<dbReference type="Proteomes" id="UP001326715">
    <property type="component" value="Chromosome"/>
</dbReference>
<dbReference type="STRING" id="1004.SAMN05661012_01168"/>
<dbReference type="AlphaFoldDB" id="A0A1K1NC07"/>
<protein>
    <submittedName>
        <fullName evidence="3">CubicO group peptidase, beta-lactamase class C family</fullName>
    </submittedName>
    <submittedName>
        <fullName evidence="4">Serine hydrolase</fullName>
    </submittedName>
</protein>
<sequence length="481" mass="52548">MKQLLVLLVLLLIQLTTYAQTDKEKILLVEKSLVGTIQLEGETPWTIAERMTHYKIPGLSIAVIQNHRLIWAKGYGYANDSLKTPVTTQTLFQAASVSKSLNGVGVLKLAQDKKLDLYKDINTYLTSWQFPYDSLAKGKKINTANLLSHTAGLTVHGFEGYTPGTPLPTIVQILDGVKPANSAPVRSMFEPGLRLEYSGGGITISQLIVMDVTHMPYADYMKKAVLQPLGMTGSTFSQPPADVKPALLATGHSGDGKPMEGNYHIHPEEAAAGLWTNPTDLAKFIIETQLAYEGKSSKVLNQASAQLELTPYQNKQGALGVFIDIYPDSTTYFGHGGANIGFRCQYFGSLKDGNGIVVMVNSDNGNILQEVINSVAKVYGFKGLYHSTVKKTVAVTDTVLQTYVGDYQLGPNMALSVYKEGKSIYAQAPGEPALELIPETQTKFFPREFPALIEFKKDDTGKVNAIIISHNGQQQEAKKIR</sequence>
<keyword evidence="4" id="KW-0378">Hydrolase</keyword>
<dbReference type="Gene3D" id="3.40.710.10">
    <property type="entry name" value="DD-peptidase/beta-lactamase superfamily"/>
    <property type="match status" value="1"/>
</dbReference>
<dbReference type="SUPFAM" id="SSF56601">
    <property type="entry name" value="beta-lactamase/transpeptidase-like"/>
    <property type="match status" value="1"/>
</dbReference>
<evidence type="ECO:0000259" key="2">
    <source>
        <dbReference type="Pfam" id="PF11954"/>
    </source>
</evidence>
<gene>
    <name evidence="3" type="ORF">SAMN05661012_01168</name>
    <name evidence="4" type="ORF">SR876_05865</name>
</gene>
<dbReference type="InterPro" id="IPR050491">
    <property type="entry name" value="AmpC-like"/>
</dbReference>
<evidence type="ECO:0000313" key="4">
    <source>
        <dbReference type="EMBL" id="WQG91015.1"/>
    </source>
</evidence>
<organism evidence="3 5">
    <name type="scientific">Chitinophaga sancti</name>
    <dbReference type="NCBI Taxonomy" id="1004"/>
    <lineage>
        <taxon>Bacteria</taxon>
        <taxon>Pseudomonadati</taxon>
        <taxon>Bacteroidota</taxon>
        <taxon>Chitinophagia</taxon>
        <taxon>Chitinophagales</taxon>
        <taxon>Chitinophagaceae</taxon>
        <taxon>Chitinophaga</taxon>
    </lineage>
</organism>
<dbReference type="PANTHER" id="PTHR46825:SF12">
    <property type="entry name" value="PENICILLIN-BINDING PROTEIN 4"/>
    <property type="match status" value="1"/>
</dbReference>
<dbReference type="InterPro" id="IPR021860">
    <property type="entry name" value="Peptidase_S12_Pab87-rel_C"/>
</dbReference>
<dbReference type="EMBL" id="CP140154">
    <property type="protein sequence ID" value="WQG91015.1"/>
    <property type="molecule type" value="Genomic_DNA"/>
</dbReference>
<dbReference type="Pfam" id="PF11954">
    <property type="entry name" value="DUF3471"/>
    <property type="match status" value="1"/>
</dbReference>
<dbReference type="Proteomes" id="UP000183788">
    <property type="component" value="Unassembled WGS sequence"/>
</dbReference>
<dbReference type="EMBL" id="FPIZ01000003">
    <property type="protein sequence ID" value="SFW32860.1"/>
    <property type="molecule type" value="Genomic_DNA"/>
</dbReference>
<feature type="domain" description="Beta-lactamase-related" evidence="1">
    <location>
        <begin position="47"/>
        <end position="365"/>
    </location>
</feature>
<evidence type="ECO:0000313" key="5">
    <source>
        <dbReference type="Proteomes" id="UP000183788"/>
    </source>
</evidence>
<reference evidence="4 6" key="2">
    <citation type="submission" date="2023-11" db="EMBL/GenBank/DDBJ databases">
        <title>MicrobeMod: A computational toolkit for identifying prokaryotic methylation and restriction-modification with nanopore sequencing.</title>
        <authorList>
            <person name="Crits-Christoph A."/>
            <person name="Kang S.C."/>
            <person name="Lee H."/>
            <person name="Ostrov N."/>
        </authorList>
    </citation>
    <scope>NUCLEOTIDE SEQUENCE [LARGE SCALE GENOMIC DNA]</scope>
    <source>
        <strain evidence="4 6">ATCC 23090</strain>
    </source>
</reference>
<dbReference type="OrthoDB" id="9797709at2"/>
<evidence type="ECO:0000259" key="1">
    <source>
        <dbReference type="Pfam" id="PF00144"/>
    </source>
</evidence>
<dbReference type="RefSeq" id="WP_072357707.1">
    <property type="nucleotide sequence ID" value="NZ_CP139972.1"/>
</dbReference>
<dbReference type="PANTHER" id="PTHR46825">
    <property type="entry name" value="D-ALANYL-D-ALANINE-CARBOXYPEPTIDASE/ENDOPEPTIDASE AMPH"/>
    <property type="match status" value="1"/>
</dbReference>
<feature type="domain" description="Peptidase S12 Pab87-related C-terminal" evidence="2">
    <location>
        <begin position="393"/>
        <end position="469"/>
    </location>
</feature>
<dbReference type="InterPro" id="IPR012338">
    <property type="entry name" value="Beta-lactam/transpept-like"/>
</dbReference>
<reference evidence="3 5" key="1">
    <citation type="submission" date="2016-11" db="EMBL/GenBank/DDBJ databases">
        <authorList>
            <person name="Jaros S."/>
            <person name="Januszkiewicz K."/>
            <person name="Wedrychowicz H."/>
        </authorList>
    </citation>
    <scope>NUCLEOTIDE SEQUENCE [LARGE SCALE GENOMIC DNA]</scope>
    <source>
        <strain evidence="3 5">DSM 784</strain>
    </source>
</reference>
<dbReference type="Pfam" id="PF00144">
    <property type="entry name" value="Beta-lactamase"/>
    <property type="match status" value="1"/>
</dbReference>
<dbReference type="InterPro" id="IPR001466">
    <property type="entry name" value="Beta-lactam-related"/>
</dbReference>
<keyword evidence="6" id="KW-1185">Reference proteome</keyword>
<dbReference type="GO" id="GO:0016787">
    <property type="term" value="F:hydrolase activity"/>
    <property type="evidence" value="ECO:0007669"/>
    <property type="project" value="UniProtKB-KW"/>
</dbReference>
<evidence type="ECO:0000313" key="6">
    <source>
        <dbReference type="Proteomes" id="UP001326715"/>
    </source>
</evidence>
<name>A0A1K1NC07_9BACT</name>
<accession>A0A1K1NC07</accession>